<evidence type="ECO:0000259" key="7">
    <source>
        <dbReference type="PROSITE" id="PS51061"/>
    </source>
</evidence>
<comment type="domain">
    <text evidence="6">Has an N-terminal Jag-N domain and 2 RNA-binding domains (KH and R3H).</text>
</comment>
<evidence type="ECO:0000313" key="9">
    <source>
        <dbReference type="Proteomes" id="UP000295188"/>
    </source>
</evidence>
<dbReference type="InterPro" id="IPR001374">
    <property type="entry name" value="R3H_dom"/>
</dbReference>
<dbReference type="GO" id="GO:0003723">
    <property type="term" value="F:RNA binding"/>
    <property type="evidence" value="ECO:0007669"/>
    <property type="project" value="UniProtKB-UniRule"/>
</dbReference>
<dbReference type="InterPro" id="IPR015946">
    <property type="entry name" value="KH_dom-like_a/b"/>
</dbReference>
<dbReference type="PROSITE" id="PS51061">
    <property type="entry name" value="R3H"/>
    <property type="match status" value="1"/>
</dbReference>
<accession>A0A4R3KGS6</accession>
<dbReference type="Pfam" id="PF14804">
    <property type="entry name" value="Jag_N"/>
    <property type="match status" value="1"/>
</dbReference>
<evidence type="ECO:0000256" key="2">
    <source>
        <dbReference type="ARBA" id="ARBA00022884"/>
    </source>
</evidence>
<comment type="subunit">
    <text evidence="6">Forms a complex with KhpA.</text>
</comment>
<comment type="subcellular location">
    <subcellularLocation>
        <location evidence="6">Cytoplasm</location>
    </subcellularLocation>
</comment>
<evidence type="ECO:0000256" key="6">
    <source>
        <dbReference type="HAMAP-Rule" id="MF_00867"/>
    </source>
</evidence>
<organism evidence="8 9">
    <name type="scientific">Pectinatus cerevisiiphilus</name>
    <dbReference type="NCBI Taxonomy" id="86956"/>
    <lineage>
        <taxon>Bacteria</taxon>
        <taxon>Bacillati</taxon>
        <taxon>Bacillota</taxon>
        <taxon>Negativicutes</taxon>
        <taxon>Selenomonadales</taxon>
        <taxon>Selenomonadaceae</taxon>
        <taxon>Pectinatus</taxon>
    </lineage>
</organism>
<evidence type="ECO:0000256" key="4">
    <source>
        <dbReference type="ARBA" id="ARBA00023186"/>
    </source>
</evidence>
<keyword evidence="5 6" id="KW-0961">Cell wall biogenesis/degradation</keyword>
<dbReference type="Pfam" id="PF01424">
    <property type="entry name" value="R3H"/>
    <property type="match status" value="1"/>
</dbReference>
<dbReference type="PANTHER" id="PTHR35800:SF1">
    <property type="entry name" value="RNA-BINDING PROTEIN KHPB"/>
    <property type="match status" value="1"/>
</dbReference>
<keyword evidence="1 6" id="KW-0963">Cytoplasm</keyword>
<reference evidence="8 9" key="1">
    <citation type="submission" date="2019-03" db="EMBL/GenBank/DDBJ databases">
        <title>Genomic Encyclopedia of Type Strains, Phase IV (KMG-IV): sequencing the most valuable type-strain genomes for metagenomic binning, comparative biology and taxonomic classification.</title>
        <authorList>
            <person name="Goeker M."/>
        </authorList>
    </citation>
    <scope>NUCLEOTIDE SEQUENCE [LARGE SCALE GENOMIC DNA]</scope>
    <source>
        <strain evidence="8 9">DSM 20467</strain>
    </source>
</reference>
<dbReference type="SMART" id="SM00393">
    <property type="entry name" value="R3H"/>
    <property type="match status" value="1"/>
</dbReference>
<dbReference type="GO" id="GO:0071555">
    <property type="term" value="P:cell wall organization"/>
    <property type="evidence" value="ECO:0007669"/>
    <property type="project" value="UniProtKB-KW"/>
</dbReference>
<dbReference type="OrthoDB" id="9794483at2"/>
<evidence type="ECO:0000313" key="8">
    <source>
        <dbReference type="EMBL" id="TCS81871.1"/>
    </source>
</evidence>
<dbReference type="SMART" id="SM01245">
    <property type="entry name" value="Jag_N"/>
    <property type="match status" value="1"/>
</dbReference>
<dbReference type="GO" id="GO:0009252">
    <property type="term" value="P:peptidoglycan biosynthetic process"/>
    <property type="evidence" value="ECO:0007669"/>
    <property type="project" value="UniProtKB-UniRule"/>
</dbReference>
<dbReference type="InterPro" id="IPR038247">
    <property type="entry name" value="Jag_N_dom_sf"/>
</dbReference>
<dbReference type="InterPro" id="IPR039247">
    <property type="entry name" value="KhpB"/>
</dbReference>
<dbReference type="GO" id="GO:0005737">
    <property type="term" value="C:cytoplasm"/>
    <property type="evidence" value="ECO:0007669"/>
    <property type="project" value="UniProtKB-SubCell"/>
</dbReference>
<dbReference type="Gene3D" id="3.30.300.20">
    <property type="match status" value="1"/>
</dbReference>
<gene>
    <name evidence="6" type="primary">khpB</name>
    <name evidence="6" type="synonym">eloR</name>
    <name evidence="8" type="ORF">EDC37_10142</name>
</gene>
<dbReference type="AlphaFoldDB" id="A0A4R3KGS6"/>
<dbReference type="PANTHER" id="PTHR35800">
    <property type="entry name" value="PROTEIN JAG"/>
    <property type="match status" value="1"/>
</dbReference>
<keyword evidence="2 6" id="KW-0694">RNA-binding</keyword>
<feature type="region of interest" description="Jag_N domain" evidence="6">
    <location>
        <begin position="6"/>
        <end position="56"/>
    </location>
</feature>
<keyword evidence="9" id="KW-1185">Reference proteome</keyword>
<protein>
    <recommendedName>
        <fullName evidence="6">RNA-binding protein KhpB</fullName>
    </recommendedName>
    <alternativeName>
        <fullName evidence="6">RNA-binding protein EloR</fullName>
    </alternativeName>
</protein>
<dbReference type="NCBIfam" id="NF041568">
    <property type="entry name" value="Jag_EloR"/>
    <property type="match status" value="1"/>
</dbReference>
<sequence length="212" mass="24175">MAKVIEVSGRGIEEAKQNALRDLGLPESRVSFEILEEPSKGFFGIIGNKGAKIRASVKEIAPEEKAYDFLEKIFAAMNMDVTINKKESEYGCIFDLNSDQDMGIMIGKHGQTLDALQYLTNMAANKGADENRKHIILDVEDYRSRREDTLKHLAWRIADKVRASKRKMSLEPMNRHERKIIHMALQEEADVITYSDGEEPHRKVVIDIKRSK</sequence>
<comment type="caution">
    <text evidence="8">The sequence shown here is derived from an EMBL/GenBank/DDBJ whole genome shotgun (WGS) entry which is preliminary data.</text>
</comment>
<evidence type="ECO:0000256" key="5">
    <source>
        <dbReference type="ARBA" id="ARBA00023316"/>
    </source>
</evidence>
<dbReference type="InterPro" id="IPR034079">
    <property type="entry name" value="R3H_KhpB"/>
</dbReference>
<comment type="similarity">
    <text evidence="6">Belongs to the KhpB RNA-binding protein family.</text>
</comment>
<keyword evidence="4 6" id="KW-0143">Chaperone</keyword>
<dbReference type="HAMAP" id="MF_00867">
    <property type="entry name" value="KhpB"/>
    <property type="match status" value="1"/>
</dbReference>
<dbReference type="Proteomes" id="UP000295188">
    <property type="component" value="Unassembled WGS sequence"/>
</dbReference>
<dbReference type="RefSeq" id="WP_132546858.1">
    <property type="nucleotide sequence ID" value="NZ_SMAA01000001.1"/>
</dbReference>
<dbReference type="InterPro" id="IPR036867">
    <property type="entry name" value="R3H_dom_sf"/>
</dbReference>
<dbReference type="Pfam" id="PF13083">
    <property type="entry name" value="KH_KhpA-B"/>
    <property type="match status" value="1"/>
</dbReference>
<dbReference type="Gene3D" id="3.30.1370.50">
    <property type="entry name" value="R3H-like domain"/>
    <property type="match status" value="1"/>
</dbReference>
<evidence type="ECO:0000256" key="3">
    <source>
        <dbReference type="ARBA" id="ARBA00022960"/>
    </source>
</evidence>
<evidence type="ECO:0000256" key="1">
    <source>
        <dbReference type="ARBA" id="ARBA00022490"/>
    </source>
</evidence>
<dbReference type="GO" id="GO:0008360">
    <property type="term" value="P:regulation of cell shape"/>
    <property type="evidence" value="ECO:0007669"/>
    <property type="project" value="UniProtKB-KW"/>
</dbReference>
<keyword evidence="3 6" id="KW-0133">Cell shape</keyword>
<dbReference type="InterPro" id="IPR038008">
    <property type="entry name" value="Jag_KH"/>
</dbReference>
<comment type="function">
    <text evidence="6">A probable RNA chaperone. Forms a complex with KhpA which binds to cellular RNA and controls its expression. Plays a role in peptidoglycan (PG) homeostasis and cell length regulation.</text>
</comment>
<dbReference type="SUPFAM" id="SSF82708">
    <property type="entry name" value="R3H domain"/>
    <property type="match status" value="1"/>
</dbReference>
<feature type="domain" description="R3H" evidence="7">
    <location>
        <begin position="144"/>
        <end position="210"/>
    </location>
</feature>
<dbReference type="CDD" id="cd02644">
    <property type="entry name" value="R3H_jag"/>
    <property type="match status" value="1"/>
</dbReference>
<proteinExistence type="inferred from homology"/>
<dbReference type="CDD" id="cd02414">
    <property type="entry name" value="KH-II_Jag"/>
    <property type="match status" value="1"/>
</dbReference>
<dbReference type="InterPro" id="IPR032782">
    <property type="entry name" value="KhpB_N"/>
</dbReference>
<name>A0A4R3KGS6_9FIRM</name>
<dbReference type="EMBL" id="SMAA01000001">
    <property type="protein sequence ID" value="TCS81871.1"/>
    <property type="molecule type" value="Genomic_DNA"/>
</dbReference>
<dbReference type="Gene3D" id="3.30.30.80">
    <property type="entry name" value="probable RNA-binding protein from clostridium symbiosum atcc 14940"/>
    <property type="match status" value="1"/>
</dbReference>